<feature type="repeat" description="PPR" evidence="3">
    <location>
        <begin position="253"/>
        <end position="287"/>
    </location>
</feature>
<accession>A0A5K1F7E2</accession>
<dbReference type="InterPro" id="IPR019734">
    <property type="entry name" value="TPR_rpt"/>
</dbReference>
<feature type="repeat" description="PPR" evidence="3">
    <location>
        <begin position="354"/>
        <end position="388"/>
    </location>
</feature>
<dbReference type="Gene3D" id="1.25.40.10">
    <property type="entry name" value="Tetratricopeptide repeat domain"/>
    <property type="match status" value="4"/>
</dbReference>
<dbReference type="OrthoDB" id="185373at2759"/>
<dbReference type="FunFam" id="1.25.40.10:FF:000690">
    <property type="entry name" value="Pentatricopeptide repeat-containing protein"/>
    <property type="match status" value="1"/>
</dbReference>
<dbReference type="InterPro" id="IPR032867">
    <property type="entry name" value="DYW_dom"/>
</dbReference>
<dbReference type="GO" id="GO:0009451">
    <property type="term" value="P:RNA modification"/>
    <property type="evidence" value="ECO:0007669"/>
    <property type="project" value="InterPro"/>
</dbReference>
<comment type="similarity">
    <text evidence="1">Belongs to the PPR family. PCMP-H subfamily.</text>
</comment>
<dbReference type="PANTHER" id="PTHR47926">
    <property type="entry name" value="PENTATRICOPEPTIDE REPEAT-CONTAINING PROTEIN"/>
    <property type="match status" value="1"/>
</dbReference>
<evidence type="ECO:0000256" key="1">
    <source>
        <dbReference type="ARBA" id="ARBA00006643"/>
    </source>
</evidence>
<dbReference type="InterPro" id="IPR046848">
    <property type="entry name" value="E_motif"/>
</dbReference>
<proteinExistence type="inferred from homology"/>
<protein>
    <recommendedName>
        <fullName evidence="4">DYW domain-containing protein</fullName>
    </recommendedName>
</protein>
<dbReference type="Gramene" id="NC7G0031150.1">
    <property type="protein sequence ID" value="NC7G0031150.1:cds"/>
    <property type="gene ID" value="NC7G0031150"/>
</dbReference>
<dbReference type="AlphaFoldDB" id="A0A5K1F7E2"/>
<dbReference type="Pfam" id="PF13041">
    <property type="entry name" value="PPR_2"/>
    <property type="match status" value="3"/>
</dbReference>
<dbReference type="Pfam" id="PF01535">
    <property type="entry name" value="PPR"/>
    <property type="match status" value="3"/>
</dbReference>
<dbReference type="FunFam" id="1.25.40.10:FF:000333">
    <property type="entry name" value="Pentatricopeptide repeat-containing protein"/>
    <property type="match status" value="1"/>
</dbReference>
<dbReference type="NCBIfam" id="TIGR00756">
    <property type="entry name" value="PPR"/>
    <property type="match status" value="6"/>
</dbReference>
<feature type="repeat" description="PPR" evidence="3">
    <location>
        <begin position="191"/>
        <end position="225"/>
    </location>
</feature>
<reference evidence="5" key="1">
    <citation type="submission" date="2019-09" db="EMBL/GenBank/DDBJ databases">
        <authorList>
            <person name="Zhang L."/>
        </authorList>
    </citation>
    <scope>NUCLEOTIDE SEQUENCE</scope>
</reference>
<sequence length="651" mass="72467">MAAPASSCTNIDLVTNLAAYNRSIRRNPSICLLEMCTNMAELRQVHARMVKTGLSRDTLAASRLIVFSATRDFGSLDYARSVFSDVEEPNSFMWNAMLGGFVKHGLPEEALDFFLRMVGTGEMGDNYTYPFVLKSCSELDVVEEGRQVHCRVVKMGLDKDVFVQNSLTHLYASVGNMDAARQMFDRISEKMVSSWNTLIAGYGRAGKIEVACELFDQMLQKDVVSWNVVIDLYVKAGEAGIARKLFDQMPQKNVISWTSMISGYVQCGDYKQALRLFQAMQKANVNPNKVALVSVLPAVAHLGALDQGRWIHGYIGKHKIEFDSVLASALADMYSRCGDIEKALQIYETIQEPTTITWNARIAGLAMHGRGKEAIKAFLAMQRSGLKPDSNTFVGVLSACSHSGLVDEGLLYFKLMNEEFCVAPNVKHYGCMIDLLGRAGLFDTAIEIIDSMPMKVDVAIWGSLLGSCRNHGNLELGKYAATRLIELEPCNSASYVALSNIYTDFGLRKDAIKVRKEMTKRNLRKDPGCSSVELHGKVHEFTARSSSTLQNKEISSMLEEMSGKLKMVGHKSDGYGQKETSYHSERLALAFSLLNSGPHTTVRIVKNLRICSDCHAVISLISKIYEREIVVRDQSRFHHFNNGSCTCKDFW</sequence>
<dbReference type="InterPro" id="IPR002885">
    <property type="entry name" value="PPR_rpt"/>
</dbReference>
<dbReference type="PANTHER" id="PTHR47926:SF436">
    <property type="entry name" value="PENTATRICOPEPTIDE REPEAT-CONTAINING PROTEIN ELI1, CHLOROPLASTIC-LIKE ISOFORM X2"/>
    <property type="match status" value="1"/>
</dbReference>
<evidence type="ECO:0000259" key="4">
    <source>
        <dbReference type="Pfam" id="PF14432"/>
    </source>
</evidence>
<evidence type="ECO:0000313" key="5">
    <source>
        <dbReference type="EMBL" id="VVW58834.1"/>
    </source>
</evidence>
<organism evidence="5">
    <name type="scientific">Nymphaea colorata</name>
    <name type="common">pocket water lily</name>
    <dbReference type="NCBI Taxonomy" id="210225"/>
    <lineage>
        <taxon>Eukaryota</taxon>
        <taxon>Viridiplantae</taxon>
        <taxon>Streptophyta</taxon>
        <taxon>Embryophyta</taxon>
        <taxon>Tracheophyta</taxon>
        <taxon>Spermatophyta</taxon>
        <taxon>Magnoliopsida</taxon>
        <taxon>Nymphaeales</taxon>
        <taxon>Nymphaeaceae</taxon>
        <taxon>Nymphaea</taxon>
    </lineage>
</organism>
<name>A0A5K1F7E2_9MAGN</name>
<dbReference type="InterPro" id="IPR046960">
    <property type="entry name" value="PPR_At4g14850-like_plant"/>
</dbReference>
<dbReference type="SUPFAM" id="SSF48452">
    <property type="entry name" value="TPR-like"/>
    <property type="match status" value="2"/>
</dbReference>
<dbReference type="GO" id="GO:0008270">
    <property type="term" value="F:zinc ion binding"/>
    <property type="evidence" value="ECO:0007669"/>
    <property type="project" value="InterPro"/>
</dbReference>
<evidence type="ECO:0000256" key="3">
    <source>
        <dbReference type="PROSITE-ProRule" id="PRU00708"/>
    </source>
</evidence>
<dbReference type="OMA" id="IRRFTEM"/>
<dbReference type="PROSITE" id="PS51375">
    <property type="entry name" value="PPR"/>
    <property type="match status" value="4"/>
</dbReference>
<evidence type="ECO:0000256" key="2">
    <source>
        <dbReference type="ARBA" id="ARBA00022737"/>
    </source>
</evidence>
<dbReference type="FunFam" id="1.25.40.10:FF:000470">
    <property type="entry name" value="Pentatricopeptide repeat-containing protein At5g66520"/>
    <property type="match status" value="1"/>
</dbReference>
<feature type="repeat" description="PPR" evidence="3">
    <location>
        <begin position="90"/>
        <end position="124"/>
    </location>
</feature>
<dbReference type="InterPro" id="IPR011990">
    <property type="entry name" value="TPR-like_helical_dom_sf"/>
</dbReference>
<dbReference type="Pfam" id="PF13176">
    <property type="entry name" value="TPR_7"/>
    <property type="match status" value="1"/>
</dbReference>
<dbReference type="Pfam" id="PF20431">
    <property type="entry name" value="E_motif"/>
    <property type="match status" value="1"/>
</dbReference>
<gene>
    <name evidence="5" type="ORF">NYM_LOCUS22786</name>
</gene>
<dbReference type="GO" id="GO:0003729">
    <property type="term" value="F:mRNA binding"/>
    <property type="evidence" value="ECO:0007669"/>
    <property type="project" value="UniProtKB-ARBA"/>
</dbReference>
<keyword evidence="2" id="KW-0677">Repeat</keyword>
<feature type="domain" description="DYW" evidence="4">
    <location>
        <begin position="580"/>
        <end position="651"/>
    </location>
</feature>
<dbReference type="EMBL" id="LR721785">
    <property type="protein sequence ID" value="VVW58834.1"/>
    <property type="molecule type" value="Genomic_DNA"/>
</dbReference>
<dbReference type="Pfam" id="PF14432">
    <property type="entry name" value="DYW_deaminase"/>
    <property type="match status" value="1"/>
</dbReference>